<organism evidence="2 3">
    <name type="scientific">Lithohypha guttulata</name>
    <dbReference type="NCBI Taxonomy" id="1690604"/>
    <lineage>
        <taxon>Eukaryota</taxon>
        <taxon>Fungi</taxon>
        <taxon>Dikarya</taxon>
        <taxon>Ascomycota</taxon>
        <taxon>Pezizomycotina</taxon>
        <taxon>Eurotiomycetes</taxon>
        <taxon>Chaetothyriomycetidae</taxon>
        <taxon>Chaetothyriales</taxon>
        <taxon>Trichomeriaceae</taxon>
        <taxon>Lithohypha</taxon>
    </lineage>
</organism>
<dbReference type="EMBL" id="JAVRRG010000004">
    <property type="protein sequence ID" value="KAK5101575.1"/>
    <property type="molecule type" value="Genomic_DNA"/>
</dbReference>
<keyword evidence="3" id="KW-1185">Reference proteome</keyword>
<dbReference type="Gene3D" id="3.40.30.10">
    <property type="entry name" value="Glutaredoxin"/>
    <property type="match status" value="1"/>
</dbReference>
<name>A0ABR0KQ59_9EURO</name>
<feature type="domain" description="DSBA-like thioredoxin" evidence="1">
    <location>
        <begin position="33"/>
        <end position="155"/>
    </location>
</feature>
<reference evidence="2 3" key="1">
    <citation type="submission" date="2023-08" db="EMBL/GenBank/DDBJ databases">
        <title>Black Yeasts Isolated from many extreme environments.</title>
        <authorList>
            <person name="Coleine C."/>
            <person name="Stajich J.E."/>
            <person name="Selbmann L."/>
        </authorList>
    </citation>
    <scope>NUCLEOTIDE SEQUENCE [LARGE SCALE GENOMIC DNA]</scope>
    <source>
        <strain evidence="2 3">CCFEE 5885</strain>
    </source>
</reference>
<dbReference type="Proteomes" id="UP001345013">
    <property type="component" value="Unassembled WGS sequence"/>
</dbReference>
<evidence type="ECO:0000259" key="1">
    <source>
        <dbReference type="Pfam" id="PF01323"/>
    </source>
</evidence>
<gene>
    <name evidence="2" type="ORF">LTR24_000631</name>
</gene>
<evidence type="ECO:0000313" key="3">
    <source>
        <dbReference type="Proteomes" id="UP001345013"/>
    </source>
</evidence>
<accession>A0ABR0KQ59</accession>
<dbReference type="PANTHER" id="PTHR42943">
    <property type="entry name" value="GLUTATHIONE S-TRANSFERASE KAPPA"/>
    <property type="match status" value="1"/>
</dbReference>
<dbReference type="PANTHER" id="PTHR42943:SF2">
    <property type="entry name" value="GLUTATHIONE S-TRANSFERASE KAPPA 1"/>
    <property type="match status" value="1"/>
</dbReference>
<sequence>MSGQVSYLDDAAANTQGGEWPDTHGQSGSQAKITMHVDIISPFGYLAFYMLNNSPTFANVQRTYIPILLGGLHKACGNLAPILVKNKKEWINKERERWAEIFKIPIRGAPPPGFPISTVNAQRALTALSTEVDTAVLERAIGVFWAALWCPDAEILKDAKGRDGSGEFDVKSLETLRGLLAGVEGVGEGLAGKIVGRVGEKDVKDMLMGNTTRAFESGAFGMPWFECTDGEGRTEGFWGFDHLGQVVRFLGLDGGADGERSGQMLKAML</sequence>
<dbReference type="InterPro" id="IPR051924">
    <property type="entry name" value="GST_Kappa/NadH"/>
</dbReference>
<evidence type="ECO:0000313" key="2">
    <source>
        <dbReference type="EMBL" id="KAK5101575.1"/>
    </source>
</evidence>
<comment type="caution">
    <text evidence="2">The sequence shown here is derived from an EMBL/GenBank/DDBJ whole genome shotgun (WGS) entry which is preliminary data.</text>
</comment>
<proteinExistence type="predicted"/>
<dbReference type="InterPro" id="IPR001853">
    <property type="entry name" value="DSBA-like_thioredoxin_dom"/>
</dbReference>
<dbReference type="InterPro" id="IPR036249">
    <property type="entry name" value="Thioredoxin-like_sf"/>
</dbReference>
<dbReference type="SUPFAM" id="SSF52833">
    <property type="entry name" value="Thioredoxin-like"/>
    <property type="match status" value="1"/>
</dbReference>
<protein>
    <recommendedName>
        <fullName evidence="1">DSBA-like thioredoxin domain-containing protein</fullName>
    </recommendedName>
</protein>
<dbReference type="Pfam" id="PF01323">
    <property type="entry name" value="DSBA"/>
    <property type="match status" value="1"/>
</dbReference>